<dbReference type="Pfam" id="PF00528">
    <property type="entry name" value="BPD_transp_1"/>
    <property type="match status" value="1"/>
</dbReference>
<dbReference type="Gene3D" id="1.10.3720.10">
    <property type="entry name" value="MetI-like"/>
    <property type="match status" value="1"/>
</dbReference>
<dbReference type="SUPFAM" id="SSF161098">
    <property type="entry name" value="MetI-like"/>
    <property type="match status" value="1"/>
</dbReference>
<comment type="subcellular location">
    <subcellularLocation>
        <location evidence="1 7">Cell membrane</location>
        <topology evidence="1 7">Multi-pass membrane protein</topology>
    </subcellularLocation>
</comment>
<evidence type="ECO:0000256" key="5">
    <source>
        <dbReference type="ARBA" id="ARBA00022989"/>
    </source>
</evidence>
<sequence>METKKPNPLGTFAVLLVLIGIWQTVHLLNSAALGSPVTTVQGLWQMMGTASFWIDVTETGRALIYSLVIAVAGGIALGLALGANRLAAKVAEPILVNLYSLPKVTLYPLVLLIFGLGLASKVAFGVMHGLIPILIFTMNGVLQIKPVYFRAAQAMHLSRRQIALRVVLPAVLPEVLSGVRLGFSLSLLGVLIGEMFASQKGLGHQLSNAMNLGNIDTLMSIALFLMLFALLGNALLSTFSRRLPHPPLRSP</sequence>
<keyword evidence="4 7" id="KW-0812">Transmembrane</keyword>
<dbReference type="EMBL" id="CABPSM010000005">
    <property type="protein sequence ID" value="VVE03202.1"/>
    <property type="molecule type" value="Genomic_DNA"/>
</dbReference>
<keyword evidence="2 7" id="KW-0813">Transport</keyword>
<dbReference type="GO" id="GO:0055085">
    <property type="term" value="P:transmembrane transport"/>
    <property type="evidence" value="ECO:0007669"/>
    <property type="project" value="InterPro"/>
</dbReference>
<feature type="domain" description="ABC transmembrane type-1" evidence="8">
    <location>
        <begin position="56"/>
        <end position="236"/>
    </location>
</feature>
<accession>A0A5E4UTB1</accession>
<evidence type="ECO:0000256" key="7">
    <source>
        <dbReference type="RuleBase" id="RU363032"/>
    </source>
</evidence>
<feature type="transmembrane region" description="Helical" evidence="7">
    <location>
        <begin position="162"/>
        <end position="192"/>
    </location>
</feature>
<feature type="transmembrane region" description="Helical" evidence="7">
    <location>
        <begin position="212"/>
        <end position="236"/>
    </location>
</feature>
<gene>
    <name evidence="9" type="ORF">PHO31112_02244</name>
</gene>
<name>A0A5E4UTB1_9BURK</name>
<evidence type="ECO:0000256" key="2">
    <source>
        <dbReference type="ARBA" id="ARBA00022448"/>
    </source>
</evidence>
<dbReference type="PANTHER" id="PTHR30151:SF0">
    <property type="entry name" value="ABC TRANSPORTER PERMEASE PROTEIN MJ0413-RELATED"/>
    <property type="match status" value="1"/>
</dbReference>
<evidence type="ECO:0000256" key="4">
    <source>
        <dbReference type="ARBA" id="ARBA00022692"/>
    </source>
</evidence>
<evidence type="ECO:0000256" key="1">
    <source>
        <dbReference type="ARBA" id="ARBA00004651"/>
    </source>
</evidence>
<protein>
    <submittedName>
        <fullName evidence="9">Nitrate ABC transporter permease</fullName>
    </submittedName>
</protein>
<keyword evidence="5 7" id="KW-1133">Transmembrane helix</keyword>
<feature type="transmembrane region" description="Helical" evidence="7">
    <location>
        <begin position="122"/>
        <end position="142"/>
    </location>
</feature>
<proteinExistence type="inferred from homology"/>
<feature type="transmembrane region" description="Helical" evidence="7">
    <location>
        <begin position="62"/>
        <end position="82"/>
    </location>
</feature>
<feature type="transmembrane region" description="Helical" evidence="7">
    <location>
        <begin position="94"/>
        <end position="116"/>
    </location>
</feature>
<dbReference type="RefSeq" id="WP_150620554.1">
    <property type="nucleotide sequence ID" value="NZ_CABPSM010000005.1"/>
</dbReference>
<organism evidence="9 10">
    <name type="scientific">Pandoraea horticolens</name>
    <dbReference type="NCBI Taxonomy" id="2508298"/>
    <lineage>
        <taxon>Bacteria</taxon>
        <taxon>Pseudomonadati</taxon>
        <taxon>Pseudomonadota</taxon>
        <taxon>Betaproteobacteria</taxon>
        <taxon>Burkholderiales</taxon>
        <taxon>Burkholderiaceae</taxon>
        <taxon>Pandoraea</taxon>
    </lineage>
</organism>
<evidence type="ECO:0000259" key="8">
    <source>
        <dbReference type="PROSITE" id="PS50928"/>
    </source>
</evidence>
<dbReference type="GO" id="GO:0005886">
    <property type="term" value="C:plasma membrane"/>
    <property type="evidence" value="ECO:0007669"/>
    <property type="project" value="UniProtKB-SubCell"/>
</dbReference>
<keyword evidence="6 7" id="KW-0472">Membrane</keyword>
<evidence type="ECO:0000256" key="6">
    <source>
        <dbReference type="ARBA" id="ARBA00023136"/>
    </source>
</evidence>
<dbReference type="AlphaFoldDB" id="A0A5E4UTB1"/>
<dbReference type="InterPro" id="IPR000515">
    <property type="entry name" value="MetI-like"/>
</dbReference>
<comment type="similarity">
    <text evidence="7">Belongs to the binding-protein-dependent transport system permease family.</text>
</comment>
<evidence type="ECO:0000256" key="3">
    <source>
        <dbReference type="ARBA" id="ARBA00022475"/>
    </source>
</evidence>
<keyword evidence="3" id="KW-1003">Cell membrane</keyword>
<dbReference type="CDD" id="cd06261">
    <property type="entry name" value="TM_PBP2"/>
    <property type="match status" value="1"/>
</dbReference>
<keyword evidence="10" id="KW-1185">Reference proteome</keyword>
<evidence type="ECO:0000313" key="9">
    <source>
        <dbReference type="EMBL" id="VVE03202.1"/>
    </source>
</evidence>
<dbReference type="PROSITE" id="PS50928">
    <property type="entry name" value="ABC_TM1"/>
    <property type="match status" value="1"/>
</dbReference>
<dbReference type="PANTHER" id="PTHR30151">
    <property type="entry name" value="ALKANE SULFONATE ABC TRANSPORTER-RELATED, MEMBRANE SUBUNIT"/>
    <property type="match status" value="1"/>
</dbReference>
<evidence type="ECO:0000313" key="10">
    <source>
        <dbReference type="Proteomes" id="UP000343317"/>
    </source>
</evidence>
<dbReference type="Proteomes" id="UP000343317">
    <property type="component" value="Unassembled WGS sequence"/>
</dbReference>
<dbReference type="InterPro" id="IPR035906">
    <property type="entry name" value="MetI-like_sf"/>
</dbReference>
<reference evidence="9 10" key="1">
    <citation type="submission" date="2019-08" db="EMBL/GenBank/DDBJ databases">
        <authorList>
            <person name="Peeters C."/>
        </authorList>
    </citation>
    <scope>NUCLEOTIDE SEQUENCE [LARGE SCALE GENOMIC DNA]</scope>
    <source>
        <strain evidence="9 10">LMG 31112</strain>
    </source>
</reference>